<dbReference type="Ensembl" id="ENSCPRT00005007056.1">
    <property type="protein sequence ID" value="ENSCPRP00005006023.1"/>
    <property type="gene ID" value="ENSCPRG00005004296.1"/>
</dbReference>
<accession>A0A7M4E8K3</accession>
<dbReference type="InterPro" id="IPR031943">
    <property type="entry name" value="CARMIL_C"/>
</dbReference>
<feature type="region of interest" description="Disordered" evidence="9">
    <location>
        <begin position="866"/>
        <end position="1290"/>
    </location>
</feature>
<evidence type="ECO:0000256" key="5">
    <source>
        <dbReference type="ARBA" id="ARBA00022490"/>
    </source>
</evidence>
<dbReference type="FunFam" id="3.80.10.10:FF:000009">
    <property type="entry name" value="F-actin-uncapping protein LRRC16A isoform X1"/>
    <property type="match status" value="1"/>
</dbReference>
<dbReference type="Gene3D" id="6.10.140.1850">
    <property type="match status" value="1"/>
</dbReference>
<dbReference type="GO" id="GO:0005737">
    <property type="term" value="C:cytoplasm"/>
    <property type="evidence" value="ECO:0007669"/>
    <property type="project" value="UniProtKB-SubCell"/>
</dbReference>
<name>A0A7M4E8K3_CROPO</name>
<evidence type="ECO:0000256" key="3">
    <source>
        <dbReference type="ARBA" id="ARBA00007298"/>
    </source>
</evidence>
<feature type="compositionally biased region" description="Basic and acidic residues" evidence="9">
    <location>
        <begin position="890"/>
        <end position="899"/>
    </location>
</feature>
<feature type="compositionally biased region" description="Basic and acidic residues" evidence="9">
    <location>
        <begin position="1049"/>
        <end position="1058"/>
    </location>
</feature>
<dbReference type="InterPro" id="IPR001611">
    <property type="entry name" value="Leu-rich_rpt"/>
</dbReference>
<feature type="compositionally biased region" description="Polar residues" evidence="9">
    <location>
        <begin position="955"/>
        <end position="964"/>
    </location>
</feature>
<evidence type="ECO:0000256" key="7">
    <source>
        <dbReference type="ARBA" id="ARBA00022737"/>
    </source>
</evidence>
<dbReference type="Gene3D" id="3.80.10.10">
    <property type="entry name" value="Ribonuclease Inhibitor"/>
    <property type="match status" value="1"/>
</dbReference>
<dbReference type="PANTHER" id="PTHR24112:SF39">
    <property type="entry name" value="F-ACTIN-UNCAPPING PROTEIN LRRC16A"/>
    <property type="match status" value="1"/>
</dbReference>
<protein>
    <submittedName>
        <fullName evidence="11">Capping protein regulator and myosin 1 linker 1</fullName>
    </submittedName>
</protein>
<feature type="compositionally biased region" description="Basic and acidic residues" evidence="9">
    <location>
        <begin position="1031"/>
        <end position="1040"/>
    </location>
</feature>
<evidence type="ECO:0000256" key="4">
    <source>
        <dbReference type="ARBA" id="ARBA00022475"/>
    </source>
</evidence>
<evidence type="ECO:0000256" key="9">
    <source>
        <dbReference type="SAM" id="MobiDB-lite"/>
    </source>
</evidence>
<reference evidence="11" key="2">
    <citation type="submission" date="2025-09" db="UniProtKB">
        <authorList>
            <consortium name="Ensembl"/>
        </authorList>
    </citation>
    <scope>IDENTIFICATION</scope>
</reference>
<feature type="compositionally biased region" description="Polar residues" evidence="9">
    <location>
        <begin position="1232"/>
        <end position="1244"/>
    </location>
</feature>
<sequence length="1290" mass="142393">MEKCNTSMKMASSEDVNEVLAHIGTCLRKIFPGLSPVRIMKKVTMEPSERLANLQALWDSQTVAELGPCGGFSQMYACVCDWLGFPYREEVQWDVDTIYLTQDTRELNLQDFSHLDHRDLIPIVAALEYNQWFTKLSSKDLKLSTDVCEQILRVVSRSNRLEELVLENAGLRTDFAQKLANALAHNPNSGLHTINLANNPLEDRGVSSLSVQFAKLPKGLKHLNVSKTSLSPKGVNSLSQSLSANPLIANTLIHLDLSGNVLRSDDLSSLHSFLAQPNALVHLDLSNTECALDMVCGALLRGCLQHLAVLSLSRTVFSHRKGKEVPPSFKQFFSSSLALRQINLSGTKLPPEPLKALLLGLACNHNLKEVSLDLSSCELRSGGAQVLEGCIAEIHNITSLDISDNGLESDLSTLVVWLSKNRSIRHLALGKNFNNMKSKNLTPVLDNLVQMIQDEDSPLQSLSLADSKLKTEVTIIINALGSNTSLTKVDISGNGMGDMGAKMLAKALQINTKLRTVIWDKNNITAQGFQDIAVALEKNYTLRFMPIPMNDASQALKTNPEKTEDALQKIENYLLRNHETRKYLQEQAYRLQQGIVTSTTQQMIDRICVKVQDHLNSLRNCGVDAVQEDLKSAERLMRDAKNSKTLLPNLYHLGGPSWAAVNGSLSNPIQETLESMAGEVTRVVDEQLKTLLESMVDAAENLCPNVMKKTNIRQDLIEASTEKISIPRTFVKNVLLEQSGIDILNKISEVKLTVASFLSDRIVDEILDALSHSHHKLADHLTRRGKPLPHQESLEIELAEEKPAKRSIITVEDLTEIERLEDLDTCMMTPKSKRKSIHSRMLRPVSRAFEMEFDLDKALEEVPIHIEDPPFPSSRPDKRTSGFISELPSEEGRKLEHFTKLRPKRNKKQQPTQASVTATVPHEGEQNGLMGRVDEGVDEFFTKKVTKMDSKRPSVKSSDTGESSETGDEKKKRDSRKSGFLNLIKSRSKSERPQTVLVAEEPASPKGIVKSPAVDISKKELKSAEQNGSAERVEELKTPDSLEETQPEDATKPEKSDNKVSPQGGRRYGVQVMGSGLLAEMKAKQEKRAASAQKKFGNDVVSRDSHDTTASAERQDGNSSVPKLQQTLPENRFASSKGDSIVASAEKNIKTEPKAEASAKARSSSNTPTSPKPPLQSAKPSLTGRPTVPQKPRSASRTEDLPESPSGPGSPKVALLPPVLKKITSDKEKDGQSSPQPTIRSLSQEAAKRSPGHQPHEYQELKQRSLNKDAHQGSKSSDSGEEADKDFIFV</sequence>
<feature type="compositionally biased region" description="Basic and acidic residues" evidence="9">
    <location>
        <begin position="1254"/>
        <end position="1272"/>
    </location>
</feature>
<dbReference type="GO" id="GO:0030027">
    <property type="term" value="C:lamellipodium"/>
    <property type="evidence" value="ECO:0007669"/>
    <property type="project" value="TreeGrafter"/>
</dbReference>
<keyword evidence="7" id="KW-0677">Repeat</keyword>
<dbReference type="SUPFAM" id="SSF52047">
    <property type="entry name" value="RNI-like"/>
    <property type="match status" value="2"/>
</dbReference>
<proteinExistence type="inferred from homology"/>
<keyword evidence="5" id="KW-0963">Cytoplasm</keyword>
<feature type="compositionally biased region" description="Polar residues" evidence="9">
    <location>
        <begin position="909"/>
        <end position="918"/>
    </location>
</feature>
<keyword evidence="8" id="KW-0472">Membrane</keyword>
<dbReference type="Pfam" id="PF13516">
    <property type="entry name" value="LRR_6"/>
    <property type="match status" value="1"/>
</dbReference>
<dbReference type="GO" id="GO:0034315">
    <property type="term" value="P:regulation of Arp2/3 complex-mediated actin nucleation"/>
    <property type="evidence" value="ECO:0007669"/>
    <property type="project" value="TreeGrafter"/>
</dbReference>
<organism evidence="11 12">
    <name type="scientific">Crocodylus porosus</name>
    <name type="common">Saltwater crocodile</name>
    <name type="synonym">Estuarine crocodile</name>
    <dbReference type="NCBI Taxonomy" id="8502"/>
    <lineage>
        <taxon>Eukaryota</taxon>
        <taxon>Metazoa</taxon>
        <taxon>Chordata</taxon>
        <taxon>Craniata</taxon>
        <taxon>Vertebrata</taxon>
        <taxon>Euteleostomi</taxon>
        <taxon>Archelosauria</taxon>
        <taxon>Archosauria</taxon>
        <taxon>Crocodylia</taxon>
        <taxon>Longirostres</taxon>
        <taxon>Crocodylidae</taxon>
        <taxon>Crocodylus</taxon>
    </lineage>
</organism>
<dbReference type="InterPro" id="IPR051279">
    <property type="entry name" value="PP1-Reg/Actin-Interact_Protein"/>
</dbReference>
<evidence type="ECO:0000313" key="12">
    <source>
        <dbReference type="Proteomes" id="UP000594220"/>
    </source>
</evidence>
<evidence type="ECO:0000256" key="1">
    <source>
        <dbReference type="ARBA" id="ARBA00004236"/>
    </source>
</evidence>
<dbReference type="GO" id="GO:0016477">
    <property type="term" value="P:cell migration"/>
    <property type="evidence" value="ECO:0007669"/>
    <property type="project" value="TreeGrafter"/>
</dbReference>
<feature type="compositionally biased region" description="Basic and acidic residues" evidence="9">
    <location>
        <begin position="932"/>
        <end position="952"/>
    </location>
</feature>
<evidence type="ECO:0000256" key="8">
    <source>
        <dbReference type="ARBA" id="ARBA00023136"/>
    </source>
</evidence>
<feature type="compositionally biased region" description="Basic and acidic residues" evidence="9">
    <location>
        <begin position="1147"/>
        <end position="1159"/>
    </location>
</feature>
<dbReference type="Pfam" id="PF16000">
    <property type="entry name" value="CARMIL_C"/>
    <property type="match status" value="1"/>
</dbReference>
<dbReference type="PANTHER" id="PTHR24112">
    <property type="entry name" value="LEUCINE-RICH REPEAT, ISOFORM F-RELATED"/>
    <property type="match status" value="1"/>
</dbReference>
<feature type="domain" description="CARMIL C-terminal" evidence="10">
    <location>
        <begin position="699"/>
        <end position="989"/>
    </location>
</feature>
<evidence type="ECO:0000259" key="10">
    <source>
        <dbReference type="Pfam" id="PF16000"/>
    </source>
</evidence>
<evidence type="ECO:0000256" key="6">
    <source>
        <dbReference type="ARBA" id="ARBA00022614"/>
    </source>
</evidence>
<gene>
    <name evidence="11" type="primary">CARMIL1</name>
</gene>
<feature type="compositionally biased region" description="Polar residues" evidence="9">
    <location>
        <begin position="1108"/>
        <end position="1138"/>
    </location>
</feature>
<dbReference type="InterPro" id="IPR032675">
    <property type="entry name" value="LRR_dom_sf"/>
</dbReference>
<comment type="similarity">
    <text evidence="3">Belongs to the CARMIL family.</text>
</comment>
<comment type="subcellular location">
    <subcellularLocation>
        <location evidence="1">Cell membrane</location>
    </subcellularLocation>
    <subcellularLocation>
        <location evidence="2">Cytoplasm</location>
    </subcellularLocation>
</comment>
<dbReference type="SMART" id="SM00368">
    <property type="entry name" value="LRR_RI"/>
    <property type="match status" value="7"/>
</dbReference>
<evidence type="ECO:0000256" key="2">
    <source>
        <dbReference type="ARBA" id="ARBA00004496"/>
    </source>
</evidence>
<keyword evidence="12" id="KW-1185">Reference proteome</keyword>
<dbReference type="Proteomes" id="UP000594220">
    <property type="component" value="Unplaced"/>
</dbReference>
<feature type="compositionally biased region" description="Low complexity" evidence="9">
    <location>
        <begin position="1160"/>
        <end position="1169"/>
    </location>
</feature>
<evidence type="ECO:0000313" key="11">
    <source>
        <dbReference type="Ensembl" id="ENSCPRP00005006023.1"/>
    </source>
</evidence>
<dbReference type="GeneTree" id="ENSGT00940000155112"/>
<keyword evidence="6" id="KW-0433">Leucine-rich repeat</keyword>
<reference evidence="11" key="1">
    <citation type="submission" date="2025-08" db="UniProtKB">
        <authorList>
            <consortium name="Ensembl"/>
        </authorList>
    </citation>
    <scope>IDENTIFICATION</scope>
</reference>
<dbReference type="GO" id="GO:0005886">
    <property type="term" value="C:plasma membrane"/>
    <property type="evidence" value="ECO:0007669"/>
    <property type="project" value="UniProtKB-SubCell"/>
</dbReference>
<keyword evidence="4" id="KW-1003">Cell membrane</keyword>